<keyword evidence="1" id="KW-1133">Transmembrane helix</keyword>
<feature type="transmembrane region" description="Helical" evidence="1">
    <location>
        <begin position="7"/>
        <end position="25"/>
    </location>
</feature>
<feature type="transmembrane region" description="Helical" evidence="1">
    <location>
        <begin position="71"/>
        <end position="92"/>
    </location>
</feature>
<dbReference type="AlphaFoldDB" id="A0A1F7GJR1"/>
<gene>
    <name evidence="2" type="ORF">A2799_02020</name>
</gene>
<evidence type="ECO:0000313" key="2">
    <source>
        <dbReference type="EMBL" id="OGK18812.1"/>
    </source>
</evidence>
<keyword evidence="1" id="KW-0812">Transmembrane</keyword>
<organism evidence="2 3">
    <name type="scientific">Candidatus Roizmanbacteria bacterium RIFCSPHIGHO2_01_FULL_39_24</name>
    <dbReference type="NCBI Taxonomy" id="1802032"/>
    <lineage>
        <taxon>Bacteria</taxon>
        <taxon>Candidatus Roizmaniibacteriota</taxon>
    </lineage>
</organism>
<dbReference type="EMBL" id="MFZH01000024">
    <property type="protein sequence ID" value="OGK18812.1"/>
    <property type="molecule type" value="Genomic_DNA"/>
</dbReference>
<sequence length="170" mass="18825">MRKYHTILAYYSLIISTGLIIWSCIFTSKPIGFLLALFILPISIYFWILVLGKIPHSEINSPEHVSNKSTFAGILSIALLISTASIIFYISILSIQPKKNSPADLSFELSKIQSDVASLKGNTALIEKIVTKLDIIESNLNKIELETSYTPSTPEATINPEIKKLLNTGQ</sequence>
<reference evidence="2 3" key="1">
    <citation type="journal article" date="2016" name="Nat. Commun.">
        <title>Thousands of microbial genomes shed light on interconnected biogeochemical processes in an aquifer system.</title>
        <authorList>
            <person name="Anantharaman K."/>
            <person name="Brown C.T."/>
            <person name="Hug L.A."/>
            <person name="Sharon I."/>
            <person name="Castelle C.J."/>
            <person name="Probst A.J."/>
            <person name="Thomas B.C."/>
            <person name="Singh A."/>
            <person name="Wilkins M.J."/>
            <person name="Karaoz U."/>
            <person name="Brodie E.L."/>
            <person name="Williams K.H."/>
            <person name="Hubbard S.S."/>
            <person name="Banfield J.F."/>
        </authorList>
    </citation>
    <scope>NUCLEOTIDE SEQUENCE [LARGE SCALE GENOMIC DNA]</scope>
</reference>
<comment type="caution">
    <text evidence="2">The sequence shown here is derived from an EMBL/GenBank/DDBJ whole genome shotgun (WGS) entry which is preliminary data.</text>
</comment>
<evidence type="ECO:0000313" key="3">
    <source>
        <dbReference type="Proteomes" id="UP000176850"/>
    </source>
</evidence>
<feature type="transmembrane region" description="Helical" evidence="1">
    <location>
        <begin position="31"/>
        <end position="50"/>
    </location>
</feature>
<evidence type="ECO:0000256" key="1">
    <source>
        <dbReference type="SAM" id="Phobius"/>
    </source>
</evidence>
<keyword evidence="1" id="KW-0472">Membrane</keyword>
<name>A0A1F7GJR1_9BACT</name>
<dbReference type="Proteomes" id="UP000176850">
    <property type="component" value="Unassembled WGS sequence"/>
</dbReference>
<proteinExistence type="predicted"/>
<protein>
    <submittedName>
        <fullName evidence="2">Uncharacterized protein</fullName>
    </submittedName>
</protein>
<accession>A0A1F7GJR1</accession>